<keyword evidence="6" id="KW-0238">DNA-binding</keyword>
<dbReference type="InterPro" id="IPR009057">
    <property type="entry name" value="Homeodomain-like_sf"/>
</dbReference>
<dbReference type="GO" id="GO:0000160">
    <property type="term" value="P:phosphorelay signal transduction system"/>
    <property type="evidence" value="ECO:0007669"/>
    <property type="project" value="UniProtKB-KW"/>
</dbReference>
<dbReference type="AlphaFoldDB" id="A0A926QGP4"/>
<comment type="caution">
    <text evidence="11">The sequence shown here is derived from an EMBL/GenBank/DDBJ whole genome shotgun (WGS) entry which is preliminary data.</text>
</comment>
<dbReference type="Pfam" id="PF12833">
    <property type="entry name" value="HTH_18"/>
    <property type="match status" value="1"/>
</dbReference>
<reference evidence="11" key="1">
    <citation type="submission" date="2020-09" db="EMBL/GenBank/DDBJ databases">
        <title>Draft Genome Sequence of Paenibacillus sp. WST5.</title>
        <authorList>
            <person name="Bao Z."/>
        </authorList>
    </citation>
    <scope>NUCLEOTIDE SEQUENCE</scope>
    <source>
        <strain evidence="11">WST5</strain>
    </source>
</reference>
<feature type="domain" description="HTH araC/xylS-type" evidence="9">
    <location>
        <begin position="172"/>
        <end position="269"/>
    </location>
</feature>
<feature type="modified residue" description="4-aspartylphosphate" evidence="8">
    <location>
        <position position="54"/>
    </location>
</feature>
<dbReference type="GO" id="GO:0005737">
    <property type="term" value="C:cytoplasm"/>
    <property type="evidence" value="ECO:0007669"/>
    <property type="project" value="UniProtKB-SubCell"/>
</dbReference>
<dbReference type="Pfam" id="PF00072">
    <property type="entry name" value="Response_reg"/>
    <property type="match status" value="1"/>
</dbReference>
<dbReference type="RefSeq" id="WP_188172465.1">
    <property type="nucleotide sequence ID" value="NZ_JACVVD010000001.1"/>
</dbReference>
<dbReference type="SUPFAM" id="SSF46689">
    <property type="entry name" value="Homeodomain-like"/>
    <property type="match status" value="2"/>
</dbReference>
<dbReference type="PROSITE" id="PS50110">
    <property type="entry name" value="RESPONSE_REGULATORY"/>
    <property type="match status" value="1"/>
</dbReference>
<evidence type="ECO:0000256" key="2">
    <source>
        <dbReference type="ARBA" id="ARBA00022490"/>
    </source>
</evidence>
<evidence type="ECO:0000256" key="5">
    <source>
        <dbReference type="ARBA" id="ARBA00023015"/>
    </source>
</evidence>
<evidence type="ECO:0000256" key="1">
    <source>
        <dbReference type="ARBA" id="ARBA00004496"/>
    </source>
</evidence>
<dbReference type="Gene3D" id="3.40.50.2300">
    <property type="match status" value="1"/>
</dbReference>
<dbReference type="PRINTS" id="PR00032">
    <property type="entry name" value="HTHARAC"/>
</dbReference>
<sequence length="271" mass="30601">MRIVVVEDEEKVRKGIIRLIHKLSDAYQVVGECENGLEGVAIIKQTKPDLVVTDIRMPVMSGIDMLEMLKKEGITPRTIILSGYSEFEFARKALHIGVVIEYLLKPITADDLQQVLLHAEKDVTNQLLNGMPQSQTGTDLEQDDLRKALLETADKIAEQLAQMPKSHSLVIHKSMKIIQDKFSSGITLEELANSLNITPEYLSSLFQKELGISFTAYIKDIRIKKAKELLMSRLKAFEVAQQVGYSDAKYFTRVFKEATGLTPGEFQKLYR</sequence>
<evidence type="ECO:0000256" key="8">
    <source>
        <dbReference type="PROSITE-ProRule" id="PRU00169"/>
    </source>
</evidence>
<keyword evidence="3 8" id="KW-0597">Phosphoprotein</keyword>
<dbReference type="GO" id="GO:0003700">
    <property type="term" value="F:DNA-binding transcription factor activity"/>
    <property type="evidence" value="ECO:0007669"/>
    <property type="project" value="InterPro"/>
</dbReference>
<evidence type="ECO:0000313" key="12">
    <source>
        <dbReference type="Proteomes" id="UP000650466"/>
    </source>
</evidence>
<dbReference type="SUPFAM" id="SSF52172">
    <property type="entry name" value="CheY-like"/>
    <property type="match status" value="1"/>
</dbReference>
<evidence type="ECO:0000313" key="11">
    <source>
        <dbReference type="EMBL" id="MBD0378641.1"/>
    </source>
</evidence>
<dbReference type="EMBL" id="JACVVD010000001">
    <property type="protein sequence ID" value="MBD0378641.1"/>
    <property type="molecule type" value="Genomic_DNA"/>
</dbReference>
<name>A0A926QGP4_9BACL</name>
<keyword evidence="5" id="KW-0805">Transcription regulation</keyword>
<evidence type="ECO:0000256" key="4">
    <source>
        <dbReference type="ARBA" id="ARBA00023012"/>
    </source>
</evidence>
<evidence type="ECO:0000259" key="9">
    <source>
        <dbReference type="PROSITE" id="PS01124"/>
    </source>
</evidence>
<evidence type="ECO:0000256" key="3">
    <source>
        <dbReference type="ARBA" id="ARBA00022553"/>
    </source>
</evidence>
<dbReference type="PANTHER" id="PTHR42713:SF3">
    <property type="entry name" value="TRANSCRIPTIONAL REGULATORY PROTEIN HPTR"/>
    <property type="match status" value="1"/>
</dbReference>
<keyword evidence="12" id="KW-1185">Reference proteome</keyword>
<dbReference type="Proteomes" id="UP000650466">
    <property type="component" value="Unassembled WGS sequence"/>
</dbReference>
<gene>
    <name evidence="11" type="ORF">ICC18_00710</name>
</gene>
<dbReference type="InterPro" id="IPR020449">
    <property type="entry name" value="Tscrpt_reg_AraC-type_HTH"/>
</dbReference>
<feature type="domain" description="Response regulatory" evidence="10">
    <location>
        <begin position="2"/>
        <end position="120"/>
    </location>
</feature>
<dbReference type="GO" id="GO:0043565">
    <property type="term" value="F:sequence-specific DNA binding"/>
    <property type="evidence" value="ECO:0007669"/>
    <property type="project" value="InterPro"/>
</dbReference>
<dbReference type="InterPro" id="IPR001789">
    <property type="entry name" value="Sig_transdc_resp-reg_receiver"/>
</dbReference>
<proteinExistence type="predicted"/>
<dbReference type="SMART" id="SM00342">
    <property type="entry name" value="HTH_ARAC"/>
    <property type="match status" value="1"/>
</dbReference>
<dbReference type="InterPro" id="IPR011006">
    <property type="entry name" value="CheY-like_superfamily"/>
</dbReference>
<evidence type="ECO:0000259" key="10">
    <source>
        <dbReference type="PROSITE" id="PS50110"/>
    </source>
</evidence>
<evidence type="ECO:0000256" key="6">
    <source>
        <dbReference type="ARBA" id="ARBA00023125"/>
    </source>
</evidence>
<dbReference type="SMART" id="SM00448">
    <property type="entry name" value="REC"/>
    <property type="match status" value="1"/>
</dbReference>
<comment type="subcellular location">
    <subcellularLocation>
        <location evidence="1">Cytoplasm</location>
    </subcellularLocation>
</comment>
<keyword evidence="4" id="KW-0902">Two-component regulatory system</keyword>
<protein>
    <submittedName>
        <fullName evidence="11">Response regulator</fullName>
    </submittedName>
</protein>
<dbReference type="PROSITE" id="PS01124">
    <property type="entry name" value="HTH_ARAC_FAMILY_2"/>
    <property type="match status" value="1"/>
</dbReference>
<dbReference type="CDD" id="cd17536">
    <property type="entry name" value="REC_YesN-like"/>
    <property type="match status" value="1"/>
</dbReference>
<keyword evidence="7" id="KW-0804">Transcription</keyword>
<dbReference type="Gene3D" id="1.10.10.60">
    <property type="entry name" value="Homeodomain-like"/>
    <property type="match status" value="2"/>
</dbReference>
<keyword evidence="2" id="KW-0963">Cytoplasm</keyword>
<dbReference type="InterPro" id="IPR018060">
    <property type="entry name" value="HTH_AraC"/>
</dbReference>
<evidence type="ECO:0000256" key="7">
    <source>
        <dbReference type="ARBA" id="ARBA00023163"/>
    </source>
</evidence>
<accession>A0A926QGP4</accession>
<dbReference type="PANTHER" id="PTHR42713">
    <property type="entry name" value="HISTIDINE KINASE-RELATED"/>
    <property type="match status" value="1"/>
</dbReference>
<dbReference type="InterPro" id="IPR051552">
    <property type="entry name" value="HptR"/>
</dbReference>
<organism evidence="11 12">
    <name type="scientific">Paenibacillus sedimenti</name>
    <dbReference type="NCBI Taxonomy" id="2770274"/>
    <lineage>
        <taxon>Bacteria</taxon>
        <taxon>Bacillati</taxon>
        <taxon>Bacillota</taxon>
        <taxon>Bacilli</taxon>
        <taxon>Bacillales</taxon>
        <taxon>Paenibacillaceae</taxon>
        <taxon>Paenibacillus</taxon>
    </lineage>
</organism>